<protein>
    <recommendedName>
        <fullName evidence="6">RNA methyltransferase</fullName>
        <ecNumber evidence="6">2.1.1.-</ecNumber>
    </recommendedName>
</protein>
<dbReference type="InterPro" id="IPR025714">
    <property type="entry name" value="Methyltranfer_dom"/>
</dbReference>
<evidence type="ECO:0000256" key="2">
    <source>
        <dbReference type="ARBA" id="ARBA00022603"/>
    </source>
</evidence>
<dbReference type="CDD" id="cd02440">
    <property type="entry name" value="AdoMet_MTases"/>
    <property type="match status" value="1"/>
</dbReference>
<keyword evidence="4 5" id="KW-0949">S-adenosyl-L-methionine</keyword>
<evidence type="ECO:0000256" key="1">
    <source>
        <dbReference type="ARBA" id="ARBA00008361"/>
    </source>
</evidence>
<dbReference type="PANTHER" id="PTHR12315">
    <property type="entry name" value="BICOID-INTERACTING PROTEIN RELATED"/>
    <property type="match status" value="1"/>
</dbReference>
<organism evidence="8 9">
    <name type="scientific">Helicostylum pulchrum</name>
    <dbReference type="NCBI Taxonomy" id="562976"/>
    <lineage>
        <taxon>Eukaryota</taxon>
        <taxon>Fungi</taxon>
        <taxon>Fungi incertae sedis</taxon>
        <taxon>Mucoromycota</taxon>
        <taxon>Mucoromycotina</taxon>
        <taxon>Mucoromycetes</taxon>
        <taxon>Mucorales</taxon>
        <taxon>Mucorineae</taxon>
        <taxon>Mucoraceae</taxon>
        <taxon>Helicostylum</taxon>
    </lineage>
</organism>
<comment type="similarity">
    <text evidence="1 6">Belongs to the methyltransferase superfamily.</text>
</comment>
<evidence type="ECO:0000313" key="9">
    <source>
        <dbReference type="Proteomes" id="UP001476247"/>
    </source>
</evidence>
<name>A0ABP9YI87_9FUNG</name>
<dbReference type="Pfam" id="PF13847">
    <property type="entry name" value="Methyltransf_31"/>
    <property type="match status" value="1"/>
</dbReference>
<evidence type="ECO:0000259" key="7">
    <source>
        <dbReference type="PROSITE" id="PS51515"/>
    </source>
</evidence>
<proteinExistence type="inferred from homology"/>
<keyword evidence="3 6" id="KW-0808">Transferase</keyword>
<dbReference type="Gene3D" id="3.40.50.150">
    <property type="entry name" value="Vaccinia Virus protein VP39"/>
    <property type="match status" value="1"/>
</dbReference>
<dbReference type="SUPFAM" id="SSF53335">
    <property type="entry name" value="S-adenosyl-L-methionine-dependent methyltransferases"/>
    <property type="match status" value="1"/>
</dbReference>
<gene>
    <name evidence="8" type="ORF">HPULCUR_012115</name>
</gene>
<dbReference type="EMBL" id="BAABUJ010000072">
    <property type="protein sequence ID" value="GAA5806576.1"/>
    <property type="molecule type" value="Genomic_DNA"/>
</dbReference>
<dbReference type="EC" id="2.1.1.-" evidence="6"/>
<sequence>MKRASDNSSERPQKKHNHRPIHITVGAVTPPASQLNNEKRKFGTSSYGNYPSYYTTRHTQGDATIDYRIDLLDASMFNGKSVLDLGCNSGNITIALAQKYKPSFIKGVDIDENLIRKANTNLRVAYSLRDPNTKEPKHIDLALQSHYFPKCLSNLYGLLPMAVPPTFEHTEFPWTVEFETVDWTEYPYNPNEQQYDTILALSLTKWIQLHGGDKGIKSFFKKVHDSLSRGGSFVVEPQELKYTGAKKLNLDVDNFKFLPEQYNDFLMNKLGFKKCLDLGAPKGTFYLFLHI</sequence>
<keyword evidence="2 6" id="KW-0489">Methyltransferase</keyword>
<dbReference type="InterPro" id="IPR039772">
    <property type="entry name" value="Bin3-like"/>
</dbReference>
<evidence type="ECO:0000313" key="8">
    <source>
        <dbReference type="EMBL" id="GAA5806576.1"/>
    </source>
</evidence>
<dbReference type="Proteomes" id="UP001476247">
    <property type="component" value="Unassembled WGS sequence"/>
</dbReference>
<dbReference type="PANTHER" id="PTHR12315:SF0">
    <property type="entry name" value="7SK SNRNA METHYLPHOSPHATE CAPPING ENZYME"/>
    <property type="match status" value="1"/>
</dbReference>
<dbReference type="Pfam" id="PF06859">
    <property type="entry name" value="Bin3"/>
    <property type="match status" value="1"/>
</dbReference>
<dbReference type="InterPro" id="IPR010675">
    <property type="entry name" value="Bin3_C"/>
</dbReference>
<dbReference type="InterPro" id="IPR029063">
    <property type="entry name" value="SAM-dependent_MTases_sf"/>
</dbReference>
<evidence type="ECO:0000256" key="3">
    <source>
        <dbReference type="ARBA" id="ARBA00022679"/>
    </source>
</evidence>
<reference evidence="8 9" key="1">
    <citation type="submission" date="2024-04" db="EMBL/GenBank/DDBJ databases">
        <title>genome sequences of Mucor flavus KT1a and Helicostylum pulchrum KT1b strains isolation_sourced from the surface of a dry-aged beef.</title>
        <authorList>
            <person name="Toyotome T."/>
            <person name="Hosono M."/>
            <person name="Torimaru M."/>
            <person name="Fukuda K."/>
            <person name="Mikami N."/>
        </authorList>
    </citation>
    <scope>NUCLEOTIDE SEQUENCE [LARGE SCALE GENOMIC DNA]</scope>
    <source>
        <strain evidence="8 9">KT1b</strain>
    </source>
</reference>
<dbReference type="InterPro" id="IPR024160">
    <property type="entry name" value="BIN3_SAM-bd_dom"/>
</dbReference>
<evidence type="ECO:0000256" key="5">
    <source>
        <dbReference type="PROSITE-ProRule" id="PRU00848"/>
    </source>
</evidence>
<evidence type="ECO:0000256" key="4">
    <source>
        <dbReference type="ARBA" id="ARBA00022691"/>
    </source>
</evidence>
<feature type="domain" description="Bin3-type SAM" evidence="7">
    <location>
        <begin position="66"/>
        <end position="291"/>
    </location>
</feature>
<accession>A0ABP9YI87</accession>
<evidence type="ECO:0000256" key="6">
    <source>
        <dbReference type="RuleBase" id="RU367087"/>
    </source>
</evidence>
<comment type="caution">
    <text evidence="8">The sequence shown here is derived from an EMBL/GenBank/DDBJ whole genome shotgun (WGS) entry which is preliminary data.</text>
</comment>
<dbReference type="PROSITE" id="PS51515">
    <property type="entry name" value="BIN3_SAM"/>
    <property type="match status" value="1"/>
</dbReference>
<keyword evidence="9" id="KW-1185">Reference proteome</keyword>